<keyword evidence="10" id="KW-1185">Reference proteome</keyword>
<dbReference type="PANTHER" id="PTHR30561">
    <property type="entry name" value="SMR FAMILY PROTON-DEPENDENT DRUG EFFLUX TRANSPORTER SUGE"/>
    <property type="match status" value="1"/>
</dbReference>
<evidence type="ECO:0000256" key="8">
    <source>
        <dbReference type="SAM" id="Phobius"/>
    </source>
</evidence>
<dbReference type="InterPro" id="IPR000390">
    <property type="entry name" value="Small_drug/metabolite_transptr"/>
</dbReference>
<dbReference type="InterPro" id="IPR045324">
    <property type="entry name" value="Small_multidrug_res"/>
</dbReference>
<dbReference type="GO" id="GO:0005886">
    <property type="term" value="C:plasma membrane"/>
    <property type="evidence" value="ECO:0007669"/>
    <property type="project" value="UniProtKB-SubCell"/>
</dbReference>
<dbReference type="Pfam" id="PF00893">
    <property type="entry name" value="Multi_Drug_Res"/>
    <property type="match status" value="1"/>
</dbReference>
<evidence type="ECO:0000256" key="2">
    <source>
        <dbReference type="ARBA" id="ARBA00022448"/>
    </source>
</evidence>
<feature type="transmembrane region" description="Helical" evidence="8">
    <location>
        <begin position="84"/>
        <end position="103"/>
    </location>
</feature>
<comment type="similarity">
    <text evidence="7">Belongs to the drug/metabolite transporter (DMT) superfamily. Small multidrug resistance (SMR) (TC 2.A.7.1) family.</text>
</comment>
<gene>
    <name evidence="9" type="ORF">SAMN02745123_03546</name>
</gene>
<dbReference type="OrthoDB" id="21828at2"/>
<dbReference type="EMBL" id="FRAR01000029">
    <property type="protein sequence ID" value="SHK90658.1"/>
    <property type="molecule type" value="Genomic_DNA"/>
</dbReference>
<comment type="subcellular location">
    <subcellularLocation>
        <location evidence="1 7">Cell membrane</location>
        <topology evidence="1 7">Multi-pass membrane protein</topology>
    </subcellularLocation>
</comment>
<keyword evidence="3" id="KW-1003">Cell membrane</keyword>
<evidence type="ECO:0000256" key="6">
    <source>
        <dbReference type="ARBA" id="ARBA00023136"/>
    </source>
</evidence>
<dbReference type="SUPFAM" id="SSF103481">
    <property type="entry name" value="Multidrug resistance efflux transporter EmrE"/>
    <property type="match status" value="1"/>
</dbReference>
<dbReference type="PANTHER" id="PTHR30561:SF1">
    <property type="entry name" value="MULTIDRUG TRANSPORTER EMRE"/>
    <property type="match status" value="1"/>
</dbReference>
<protein>
    <submittedName>
        <fullName evidence="9">Small multidrug resistance pump</fullName>
    </submittedName>
</protein>
<feature type="transmembrane region" description="Helical" evidence="8">
    <location>
        <begin position="30"/>
        <end position="50"/>
    </location>
</feature>
<dbReference type="FunFam" id="1.10.3730.20:FF:000001">
    <property type="entry name" value="Quaternary ammonium compound resistance transporter SugE"/>
    <property type="match status" value="1"/>
</dbReference>
<evidence type="ECO:0000256" key="5">
    <source>
        <dbReference type="ARBA" id="ARBA00022989"/>
    </source>
</evidence>
<dbReference type="STRING" id="1121421.SAMN02745123_03546"/>
<evidence type="ECO:0000256" key="7">
    <source>
        <dbReference type="RuleBase" id="RU003942"/>
    </source>
</evidence>
<evidence type="ECO:0000256" key="3">
    <source>
        <dbReference type="ARBA" id="ARBA00022475"/>
    </source>
</evidence>
<name>A0A1M6WAG2_9FIRM</name>
<dbReference type="AlphaFoldDB" id="A0A1M6WAG2"/>
<keyword evidence="4 7" id="KW-0812">Transmembrane</keyword>
<sequence>MAFLYLMLAIVCELIGTSLLKASEGFSKLIPTLGLLVSFTLAFFFLSLSLKTIPLNLAYAIWSGLGTVATVIISILIWQEKVNVASIAGIALIIIGVIVLNLYGPGHSQSADKDYSVNEISSSFKQTDTQ</sequence>
<dbReference type="InterPro" id="IPR037185">
    <property type="entry name" value="EmrE-like"/>
</dbReference>
<dbReference type="GO" id="GO:0022857">
    <property type="term" value="F:transmembrane transporter activity"/>
    <property type="evidence" value="ECO:0007669"/>
    <property type="project" value="InterPro"/>
</dbReference>
<accession>A0A1M6WAG2</accession>
<evidence type="ECO:0000256" key="4">
    <source>
        <dbReference type="ARBA" id="ARBA00022692"/>
    </source>
</evidence>
<feature type="transmembrane region" description="Helical" evidence="8">
    <location>
        <begin position="57"/>
        <end position="78"/>
    </location>
</feature>
<organism evidence="9 10">
    <name type="scientific">Desulforamulus aeronauticus DSM 10349</name>
    <dbReference type="NCBI Taxonomy" id="1121421"/>
    <lineage>
        <taxon>Bacteria</taxon>
        <taxon>Bacillati</taxon>
        <taxon>Bacillota</taxon>
        <taxon>Clostridia</taxon>
        <taxon>Eubacteriales</taxon>
        <taxon>Peptococcaceae</taxon>
        <taxon>Desulforamulus</taxon>
    </lineage>
</organism>
<proteinExistence type="inferred from homology"/>
<keyword evidence="5 8" id="KW-1133">Transmembrane helix</keyword>
<keyword evidence="6 8" id="KW-0472">Membrane</keyword>
<keyword evidence="2" id="KW-0813">Transport</keyword>
<reference evidence="10" key="1">
    <citation type="submission" date="2016-11" db="EMBL/GenBank/DDBJ databases">
        <authorList>
            <person name="Varghese N."/>
            <person name="Submissions S."/>
        </authorList>
    </citation>
    <scope>NUCLEOTIDE SEQUENCE [LARGE SCALE GENOMIC DNA]</scope>
    <source>
        <strain evidence="10">DSM 10349</strain>
    </source>
</reference>
<evidence type="ECO:0000256" key="1">
    <source>
        <dbReference type="ARBA" id="ARBA00004651"/>
    </source>
</evidence>
<dbReference type="Gene3D" id="1.10.3730.20">
    <property type="match status" value="1"/>
</dbReference>
<evidence type="ECO:0000313" key="10">
    <source>
        <dbReference type="Proteomes" id="UP000183997"/>
    </source>
</evidence>
<dbReference type="Proteomes" id="UP000183997">
    <property type="component" value="Unassembled WGS sequence"/>
</dbReference>
<evidence type="ECO:0000313" key="9">
    <source>
        <dbReference type="EMBL" id="SHK90658.1"/>
    </source>
</evidence>